<organism evidence="3 4">
    <name type="scientific">Trinickia fusca</name>
    <dbReference type="NCBI Taxonomy" id="2419777"/>
    <lineage>
        <taxon>Bacteria</taxon>
        <taxon>Pseudomonadati</taxon>
        <taxon>Pseudomonadota</taxon>
        <taxon>Betaproteobacteria</taxon>
        <taxon>Burkholderiales</taxon>
        <taxon>Burkholderiaceae</taxon>
        <taxon>Trinickia</taxon>
    </lineage>
</organism>
<sequence length="136" mass="14074">MKKIRLSLLASLPFVLALPTACTLYQNPTLCKQQMRSELAQASPAAKLSVSHVGVGIRGSRVVVEGSIEAPAAASSSAPASAAAGKPSKTVKAAAAECTFDGASLTALRWLSPQELAEPHSDKQDDPQDAPHDAQN</sequence>
<evidence type="ECO:0000256" key="1">
    <source>
        <dbReference type="SAM" id="MobiDB-lite"/>
    </source>
</evidence>
<dbReference type="OrthoDB" id="9114274at2"/>
<dbReference type="Proteomes" id="UP000280434">
    <property type="component" value="Unassembled WGS sequence"/>
</dbReference>
<evidence type="ECO:0000256" key="2">
    <source>
        <dbReference type="SAM" id="SignalP"/>
    </source>
</evidence>
<proteinExistence type="predicted"/>
<evidence type="ECO:0000313" key="3">
    <source>
        <dbReference type="EMBL" id="RKP52255.1"/>
    </source>
</evidence>
<dbReference type="RefSeq" id="WP_121274977.1">
    <property type="nucleotide sequence ID" value="NZ_RBZV01000001.1"/>
</dbReference>
<evidence type="ECO:0000313" key="4">
    <source>
        <dbReference type="Proteomes" id="UP000280434"/>
    </source>
</evidence>
<feature type="chain" id="PRO_5019835420" description="Lipoprotein" evidence="2">
    <location>
        <begin position="18"/>
        <end position="136"/>
    </location>
</feature>
<protein>
    <recommendedName>
        <fullName evidence="5">Lipoprotein</fullName>
    </recommendedName>
</protein>
<keyword evidence="2" id="KW-0732">Signal</keyword>
<evidence type="ECO:0008006" key="5">
    <source>
        <dbReference type="Google" id="ProtNLM"/>
    </source>
</evidence>
<accession>A0A494XNK8</accession>
<name>A0A494XNK8_9BURK</name>
<feature type="signal peptide" evidence="2">
    <location>
        <begin position="1"/>
        <end position="17"/>
    </location>
</feature>
<feature type="region of interest" description="Disordered" evidence="1">
    <location>
        <begin position="111"/>
        <end position="136"/>
    </location>
</feature>
<reference evidence="3 4" key="1">
    <citation type="submission" date="2018-10" db="EMBL/GenBank/DDBJ databases">
        <title>Paraburkholderia sp. 7MK8-2, isolated from soil.</title>
        <authorList>
            <person name="Gao Z.-H."/>
            <person name="Qiu L.-H."/>
        </authorList>
    </citation>
    <scope>NUCLEOTIDE SEQUENCE [LARGE SCALE GENOMIC DNA]</scope>
    <source>
        <strain evidence="3 4">7MK8-2</strain>
    </source>
</reference>
<feature type="compositionally biased region" description="Basic and acidic residues" evidence="1">
    <location>
        <begin position="117"/>
        <end position="136"/>
    </location>
</feature>
<keyword evidence="4" id="KW-1185">Reference proteome</keyword>
<gene>
    <name evidence="3" type="ORF">D7S89_01590</name>
</gene>
<dbReference type="EMBL" id="RBZV01000001">
    <property type="protein sequence ID" value="RKP52255.1"/>
    <property type="molecule type" value="Genomic_DNA"/>
</dbReference>
<dbReference type="AlphaFoldDB" id="A0A494XNK8"/>
<comment type="caution">
    <text evidence="3">The sequence shown here is derived from an EMBL/GenBank/DDBJ whole genome shotgun (WGS) entry which is preliminary data.</text>
</comment>